<dbReference type="Proteomes" id="UP000640725">
    <property type="component" value="Unassembled WGS sequence"/>
</dbReference>
<dbReference type="Gene3D" id="3.10.450.50">
    <property type="match status" value="1"/>
</dbReference>
<evidence type="ECO:0000313" key="2">
    <source>
        <dbReference type="Proteomes" id="UP000640725"/>
    </source>
</evidence>
<dbReference type="InterPro" id="IPR032710">
    <property type="entry name" value="NTF2-like_dom_sf"/>
</dbReference>
<comment type="caution">
    <text evidence="1">The sequence shown here is derived from an EMBL/GenBank/DDBJ whole genome shotgun (WGS) entry which is preliminary data.</text>
</comment>
<name>A0ABR9UCZ3_9CYAN</name>
<evidence type="ECO:0000313" key="1">
    <source>
        <dbReference type="EMBL" id="MBE9144320.1"/>
    </source>
</evidence>
<keyword evidence="2" id="KW-1185">Reference proteome</keyword>
<organism evidence="1 2">
    <name type="scientific">Planktothrix mougeotii LEGE 06226</name>
    <dbReference type="NCBI Taxonomy" id="1828728"/>
    <lineage>
        <taxon>Bacteria</taxon>
        <taxon>Bacillati</taxon>
        <taxon>Cyanobacteriota</taxon>
        <taxon>Cyanophyceae</taxon>
        <taxon>Oscillatoriophycideae</taxon>
        <taxon>Oscillatoriales</taxon>
        <taxon>Microcoleaceae</taxon>
        <taxon>Planktothrix</taxon>
    </lineage>
</organism>
<reference evidence="1 2" key="1">
    <citation type="submission" date="2020-10" db="EMBL/GenBank/DDBJ databases">
        <authorList>
            <person name="Castelo-Branco R."/>
            <person name="Eusebio N."/>
            <person name="Adriana R."/>
            <person name="Vieira A."/>
            <person name="Brugerolle De Fraissinette N."/>
            <person name="Rezende De Castro R."/>
            <person name="Schneider M.P."/>
            <person name="Vasconcelos V."/>
            <person name="Leao P.N."/>
        </authorList>
    </citation>
    <scope>NUCLEOTIDE SEQUENCE [LARGE SCALE GENOMIC DNA]</scope>
    <source>
        <strain evidence="1 2">LEGE 06226</strain>
    </source>
</reference>
<dbReference type="SUPFAM" id="SSF54427">
    <property type="entry name" value="NTF2-like"/>
    <property type="match status" value="1"/>
</dbReference>
<accession>A0ABR9UCZ3</accession>
<gene>
    <name evidence="1" type="ORF">IQ236_14000</name>
</gene>
<protein>
    <submittedName>
        <fullName evidence="1">Nuclear transport factor 2 family protein</fullName>
    </submittedName>
</protein>
<sequence length="263" mass="28874">MQTRPILPTPLFSVVLGLVIWGTGTAISQPVNAETPETAPANVTNLLTQIDDAANRQDVEAVMGFYSSNFTNSDGLNHQTLKQVLKDFWNKYSRLNYRTQLQSWQQNGNALTTTTVTEITGTKTINNREFSLTSTITSQQQIEGGKIVQQEILAEKNKLTLGNQPPTVVFNVPQEVKIGQEYTVDAIVQEPLNEEILIGTAITEPVTAKAYTQEGLLQLEFLPSGGIFKVGQAPNTSGDNWVSAILMRQGGVTLVTQRLRVVK</sequence>
<proteinExistence type="predicted"/>
<dbReference type="EMBL" id="JADEWU010000030">
    <property type="protein sequence ID" value="MBE9144320.1"/>
    <property type="molecule type" value="Genomic_DNA"/>
</dbReference>